<reference evidence="3" key="1">
    <citation type="journal article" date="2014" name="Front. Microbiol.">
        <title>High frequency of phylogenetically diverse reductive dehalogenase-homologous genes in deep subseafloor sedimentary metagenomes.</title>
        <authorList>
            <person name="Kawai M."/>
            <person name="Futagami T."/>
            <person name="Toyoda A."/>
            <person name="Takaki Y."/>
            <person name="Nishi S."/>
            <person name="Hori S."/>
            <person name="Arai W."/>
            <person name="Tsubouchi T."/>
            <person name="Morono Y."/>
            <person name="Uchiyama I."/>
            <person name="Ito T."/>
            <person name="Fujiyama A."/>
            <person name="Inagaki F."/>
            <person name="Takami H."/>
        </authorList>
    </citation>
    <scope>NUCLEOTIDE SEQUENCE</scope>
    <source>
        <strain evidence="3">Expedition CK06-06</strain>
    </source>
</reference>
<gene>
    <name evidence="3" type="ORF">S12H4_62223</name>
</gene>
<name>X1VYC6_9ZZZZ</name>
<dbReference type="SUPFAM" id="SSF53323">
    <property type="entry name" value="Pyruvate-ferredoxin oxidoreductase, PFOR, domain III"/>
    <property type="match status" value="1"/>
</dbReference>
<dbReference type="InterPro" id="IPR019752">
    <property type="entry name" value="Pyrv/ketoisovalerate_OxRed_cat"/>
</dbReference>
<evidence type="ECO:0000313" key="3">
    <source>
        <dbReference type="EMBL" id="GAJ17175.1"/>
    </source>
</evidence>
<feature type="non-terminal residue" evidence="3">
    <location>
        <position position="90"/>
    </location>
</feature>
<keyword evidence="1" id="KW-0560">Oxidoreductase</keyword>
<accession>X1VYC6</accession>
<protein>
    <recommendedName>
        <fullName evidence="2">Pyruvate/ketoisovalerate oxidoreductase catalytic domain-containing protein</fullName>
    </recommendedName>
</protein>
<dbReference type="GO" id="GO:0016903">
    <property type="term" value="F:oxidoreductase activity, acting on the aldehyde or oxo group of donors"/>
    <property type="evidence" value="ECO:0007669"/>
    <property type="project" value="InterPro"/>
</dbReference>
<feature type="domain" description="Pyruvate/ketoisovalerate oxidoreductase catalytic" evidence="2">
    <location>
        <begin position="2"/>
        <end position="48"/>
    </location>
</feature>
<proteinExistence type="predicted"/>
<comment type="caution">
    <text evidence="3">The sequence shown here is derived from an EMBL/GenBank/DDBJ whole genome shotgun (WGS) entry which is preliminary data.</text>
</comment>
<dbReference type="EMBL" id="BARW01041635">
    <property type="protein sequence ID" value="GAJ17175.1"/>
    <property type="molecule type" value="Genomic_DNA"/>
</dbReference>
<organism evidence="3">
    <name type="scientific">marine sediment metagenome</name>
    <dbReference type="NCBI Taxonomy" id="412755"/>
    <lineage>
        <taxon>unclassified sequences</taxon>
        <taxon>metagenomes</taxon>
        <taxon>ecological metagenomes</taxon>
    </lineage>
</organism>
<evidence type="ECO:0000259" key="2">
    <source>
        <dbReference type="Pfam" id="PF01558"/>
    </source>
</evidence>
<sequence length="90" mass="9413">IMANTVAVGAALGLVGYDFEILAKVLREHFGAGEIGEGNVKAAKAGYEYAQENFRGDFGYHLSAIGDAKRMLLNGNESIALGAMAAGCKF</sequence>
<feature type="non-terminal residue" evidence="3">
    <location>
        <position position="1"/>
    </location>
</feature>
<dbReference type="AlphaFoldDB" id="X1VYC6"/>
<dbReference type="InterPro" id="IPR002869">
    <property type="entry name" value="Pyrv_flavodox_OxRed_cen"/>
</dbReference>
<dbReference type="Pfam" id="PF01558">
    <property type="entry name" value="POR"/>
    <property type="match status" value="1"/>
</dbReference>
<dbReference type="Gene3D" id="3.40.920.10">
    <property type="entry name" value="Pyruvate-ferredoxin oxidoreductase, PFOR, domain III"/>
    <property type="match status" value="1"/>
</dbReference>
<evidence type="ECO:0000256" key="1">
    <source>
        <dbReference type="ARBA" id="ARBA00023002"/>
    </source>
</evidence>